<protein>
    <submittedName>
        <fullName evidence="2">Uncharacterized protein</fullName>
    </submittedName>
</protein>
<dbReference type="RefSeq" id="WP_128808931.1">
    <property type="nucleotide sequence ID" value="NZ_CP064003.1"/>
</dbReference>
<feature type="region of interest" description="Disordered" evidence="1">
    <location>
        <begin position="64"/>
        <end position="84"/>
    </location>
</feature>
<organism evidence="2 3">
    <name type="scientific">Xanthomonas translucens pv. translucens</name>
    <dbReference type="NCBI Taxonomy" id="134875"/>
    <lineage>
        <taxon>Bacteria</taxon>
        <taxon>Pseudomonadati</taxon>
        <taxon>Pseudomonadota</taxon>
        <taxon>Gammaproteobacteria</taxon>
        <taxon>Lysobacterales</taxon>
        <taxon>Lysobacteraceae</taxon>
        <taxon>Xanthomonas</taxon>
        <taxon>Xanthomonas translucens group</taxon>
    </lineage>
</organism>
<evidence type="ECO:0000313" key="2">
    <source>
        <dbReference type="EMBL" id="MFN6507702.1"/>
    </source>
</evidence>
<sequence>MAESDSAITQRCKPNPVCQGLSPCGATKLRGADIWWDADHDVSVISVGVAQMARSAMDAPLPLRTSPRAAGKYVQRGALPGATA</sequence>
<keyword evidence="3" id="KW-1185">Reference proteome</keyword>
<proteinExistence type="predicted"/>
<evidence type="ECO:0000256" key="1">
    <source>
        <dbReference type="SAM" id="MobiDB-lite"/>
    </source>
</evidence>
<dbReference type="Proteomes" id="UP001635788">
    <property type="component" value="Unassembled WGS sequence"/>
</dbReference>
<accession>A0ABW9KV72</accession>
<reference evidence="2 3" key="1">
    <citation type="submission" date="2024-12" db="EMBL/GenBank/DDBJ databases">
        <authorList>
            <person name="Alaofin S."/>
            <person name="Velasco D."/>
            <person name="Li D."/>
            <person name="Baldwin T."/>
            <person name="Liu Z."/>
            <person name="Schachterle J.K."/>
        </authorList>
    </citation>
    <scope>NUCLEOTIDE SEQUENCE [LARGE SCALE GENOMIC DNA]</scope>
    <source>
        <strain evidence="2 3">B1</strain>
    </source>
</reference>
<comment type="caution">
    <text evidence="2">The sequence shown here is derived from an EMBL/GenBank/DDBJ whole genome shotgun (WGS) entry which is preliminary data.</text>
</comment>
<evidence type="ECO:0000313" key="3">
    <source>
        <dbReference type="Proteomes" id="UP001635788"/>
    </source>
</evidence>
<name>A0ABW9KV72_XANCT</name>
<dbReference type="EMBL" id="JBKAMQ010000002">
    <property type="protein sequence ID" value="MFN6507702.1"/>
    <property type="molecule type" value="Genomic_DNA"/>
</dbReference>
<gene>
    <name evidence="2" type="ORF">ACK3FC_10855</name>
</gene>